<dbReference type="InterPro" id="IPR007214">
    <property type="entry name" value="YbaK/aa-tRNA-synth-assoc-dom"/>
</dbReference>
<dbReference type="SUPFAM" id="SSF55826">
    <property type="entry name" value="YbaK/ProRS associated domain"/>
    <property type="match status" value="1"/>
</dbReference>
<evidence type="ECO:0000313" key="3">
    <source>
        <dbReference type="EMBL" id="GAA3008439.1"/>
    </source>
</evidence>
<organism evidence="3 4">
    <name type="scientific">Tetragenococcus solitarius</name>
    <dbReference type="NCBI Taxonomy" id="71453"/>
    <lineage>
        <taxon>Bacteria</taxon>
        <taxon>Bacillati</taxon>
        <taxon>Bacillota</taxon>
        <taxon>Bacilli</taxon>
        <taxon>Lactobacillales</taxon>
        <taxon>Enterococcaceae</taxon>
        <taxon>Tetragenococcus</taxon>
    </lineage>
</organism>
<dbReference type="Gene3D" id="3.90.960.10">
    <property type="entry name" value="YbaK/aminoacyl-tRNA synthetase-associated domain"/>
    <property type="match status" value="1"/>
</dbReference>
<dbReference type="InterPro" id="IPR036754">
    <property type="entry name" value="YbaK/aa-tRNA-synt-asso_dom_sf"/>
</dbReference>
<dbReference type="RefSeq" id="WP_068707045.1">
    <property type="nucleotide sequence ID" value="NZ_BAAAXQ010000005.1"/>
</dbReference>
<gene>
    <name evidence="3" type="ORF">GCM10019998_00640</name>
</gene>
<dbReference type="Pfam" id="PF04073">
    <property type="entry name" value="tRNA_edit"/>
    <property type="match status" value="1"/>
</dbReference>
<dbReference type="PROSITE" id="PS51186">
    <property type="entry name" value="GNAT"/>
    <property type="match status" value="1"/>
</dbReference>
<keyword evidence="1" id="KW-0648">Protein biosynthesis</keyword>
<evidence type="ECO:0000256" key="1">
    <source>
        <dbReference type="ARBA" id="ARBA00022917"/>
    </source>
</evidence>
<protein>
    <recommendedName>
        <fullName evidence="2">N-acetyltransferase domain-containing protein</fullName>
    </recommendedName>
</protein>
<keyword evidence="4" id="KW-1185">Reference proteome</keyword>
<dbReference type="InterPro" id="IPR000182">
    <property type="entry name" value="GNAT_dom"/>
</dbReference>
<dbReference type="Gene3D" id="3.40.630.30">
    <property type="match status" value="1"/>
</dbReference>
<dbReference type="EMBL" id="BAAAXQ010000005">
    <property type="protein sequence ID" value="GAA3008439.1"/>
    <property type="molecule type" value="Genomic_DNA"/>
</dbReference>
<evidence type="ECO:0000259" key="2">
    <source>
        <dbReference type="PROSITE" id="PS51186"/>
    </source>
</evidence>
<accession>A0ABN3Y0E6</accession>
<evidence type="ECO:0000313" key="4">
    <source>
        <dbReference type="Proteomes" id="UP001501577"/>
    </source>
</evidence>
<sequence>MENIGTICLQTQRLKLRPLVTTDARQMFNHWASDPKATQYLNWKPYSTIKDVENNLNEYQKNYVDSDYFFWGIEEKTTQQLVGTISANIADKTTKTAEVGYCIGQDWWNNGLTSEALQEVISYLFEKNDFERVEGFYDIENPASKKAMQKAGMTYEGTLRKRLVNNRGLVDKGCCAIVKKEYLSKKAEQQIFHFLDKIALSYELFYHKAVYTMEEIDFELPGTKVKNLFLKGKNTFYLVILPEKKRAPLKQIAQEVEERHLSFASDQKLSQFLHATQGAVSPLGLLFDTKQQVQLIIDKQLRSTEKIGFHPNQNDQTLVFSFPDFLTFLEKINHPPKYMSI</sequence>
<dbReference type="Proteomes" id="UP001501577">
    <property type="component" value="Unassembled WGS sequence"/>
</dbReference>
<dbReference type="InterPro" id="IPR016181">
    <property type="entry name" value="Acyl_CoA_acyltransferase"/>
</dbReference>
<dbReference type="Pfam" id="PF13302">
    <property type="entry name" value="Acetyltransf_3"/>
    <property type="match status" value="1"/>
</dbReference>
<dbReference type="SUPFAM" id="SSF55729">
    <property type="entry name" value="Acyl-CoA N-acyltransferases (Nat)"/>
    <property type="match status" value="1"/>
</dbReference>
<dbReference type="PANTHER" id="PTHR43792">
    <property type="entry name" value="GNAT FAMILY, PUTATIVE (AFU_ORTHOLOGUE AFUA_3G00765)-RELATED-RELATED"/>
    <property type="match status" value="1"/>
</dbReference>
<name>A0ABN3Y0E6_9ENTE</name>
<reference evidence="3 4" key="1">
    <citation type="journal article" date="2019" name="Int. J. Syst. Evol. Microbiol.">
        <title>The Global Catalogue of Microorganisms (GCM) 10K type strain sequencing project: providing services to taxonomists for standard genome sequencing and annotation.</title>
        <authorList>
            <consortium name="The Broad Institute Genomics Platform"/>
            <consortium name="The Broad Institute Genome Sequencing Center for Infectious Disease"/>
            <person name="Wu L."/>
            <person name="Ma J."/>
        </authorList>
    </citation>
    <scope>NUCLEOTIDE SEQUENCE [LARGE SCALE GENOMIC DNA]</scope>
    <source>
        <strain evidence="3 4">JCM 8736</strain>
    </source>
</reference>
<comment type="caution">
    <text evidence="3">The sequence shown here is derived from an EMBL/GenBank/DDBJ whole genome shotgun (WGS) entry which is preliminary data.</text>
</comment>
<proteinExistence type="predicted"/>
<dbReference type="CDD" id="cd04335">
    <property type="entry name" value="PrdX_deacylase"/>
    <property type="match status" value="1"/>
</dbReference>
<dbReference type="InterPro" id="IPR051531">
    <property type="entry name" value="N-acetyltransferase"/>
</dbReference>
<feature type="domain" description="N-acetyltransferase" evidence="2">
    <location>
        <begin position="14"/>
        <end position="184"/>
    </location>
</feature>